<organism evidence="3 4">
    <name type="scientific">Paramuricea clavata</name>
    <name type="common">Red gorgonian</name>
    <name type="synonym">Violescent sea-whip</name>
    <dbReference type="NCBI Taxonomy" id="317549"/>
    <lineage>
        <taxon>Eukaryota</taxon>
        <taxon>Metazoa</taxon>
        <taxon>Cnidaria</taxon>
        <taxon>Anthozoa</taxon>
        <taxon>Octocorallia</taxon>
        <taxon>Malacalcyonacea</taxon>
        <taxon>Plexauridae</taxon>
        <taxon>Paramuricea</taxon>
    </lineage>
</organism>
<name>A0A6S7K9N9_PARCT</name>
<dbReference type="Proteomes" id="UP001152795">
    <property type="component" value="Unassembled WGS sequence"/>
</dbReference>
<evidence type="ECO:0000256" key="2">
    <source>
        <dbReference type="SAM" id="SignalP"/>
    </source>
</evidence>
<dbReference type="OrthoDB" id="10021790at2759"/>
<gene>
    <name evidence="3" type="ORF">PACLA_8A088657</name>
</gene>
<sequence>MKTDFKVAFLILAVFCQLCCVDGWWSSRRSSSRRPAPSVRRPSVRKPTCALTNYQGSEFTGKTPRVHTGFLGNMRTINSYAQQCKVR</sequence>
<feature type="non-terminal residue" evidence="3">
    <location>
        <position position="1"/>
    </location>
</feature>
<feature type="chain" id="PRO_5044330597" evidence="2">
    <location>
        <begin position="24"/>
        <end position="87"/>
    </location>
</feature>
<evidence type="ECO:0000313" key="3">
    <source>
        <dbReference type="EMBL" id="CAB4041437.1"/>
    </source>
</evidence>
<comment type="caution">
    <text evidence="3">The sequence shown here is derived from an EMBL/GenBank/DDBJ whole genome shotgun (WGS) entry which is preliminary data.</text>
</comment>
<evidence type="ECO:0000313" key="4">
    <source>
        <dbReference type="Proteomes" id="UP001152795"/>
    </source>
</evidence>
<accession>A0A6S7K9N9</accession>
<feature type="region of interest" description="Disordered" evidence="1">
    <location>
        <begin position="26"/>
        <end position="45"/>
    </location>
</feature>
<keyword evidence="4" id="KW-1185">Reference proteome</keyword>
<dbReference type="EMBL" id="CACRXK020028314">
    <property type="protein sequence ID" value="CAB4041437.1"/>
    <property type="molecule type" value="Genomic_DNA"/>
</dbReference>
<reference evidence="3" key="1">
    <citation type="submission" date="2020-04" db="EMBL/GenBank/DDBJ databases">
        <authorList>
            <person name="Alioto T."/>
            <person name="Alioto T."/>
            <person name="Gomez Garrido J."/>
        </authorList>
    </citation>
    <scope>NUCLEOTIDE SEQUENCE</scope>
    <source>
        <strain evidence="3">A484AB</strain>
    </source>
</reference>
<dbReference type="AlphaFoldDB" id="A0A6S7K9N9"/>
<feature type="compositionally biased region" description="Low complexity" evidence="1">
    <location>
        <begin position="26"/>
        <end position="41"/>
    </location>
</feature>
<keyword evidence="2" id="KW-0732">Signal</keyword>
<proteinExistence type="predicted"/>
<evidence type="ECO:0000256" key="1">
    <source>
        <dbReference type="SAM" id="MobiDB-lite"/>
    </source>
</evidence>
<protein>
    <submittedName>
        <fullName evidence="3">Uncharacterized protein</fullName>
    </submittedName>
</protein>
<feature type="signal peptide" evidence="2">
    <location>
        <begin position="1"/>
        <end position="23"/>
    </location>
</feature>